<protein>
    <recommendedName>
        <fullName evidence="4">HTH luxR-type domain-containing protein</fullName>
    </recommendedName>
</protein>
<gene>
    <name evidence="5" type="ORF">CU100_15805</name>
</gene>
<dbReference type="Gene3D" id="1.10.10.10">
    <property type="entry name" value="Winged helix-like DNA-binding domain superfamily/Winged helix DNA-binding domain"/>
    <property type="match status" value="1"/>
</dbReference>
<keyword evidence="6" id="KW-1185">Reference proteome</keyword>
<keyword evidence="1" id="KW-0805">Transcription regulation</keyword>
<dbReference type="InterPro" id="IPR011990">
    <property type="entry name" value="TPR-like_helical_dom_sf"/>
</dbReference>
<name>A0A2P7ARF6_9HYPH</name>
<dbReference type="SUPFAM" id="SSF52540">
    <property type="entry name" value="P-loop containing nucleoside triphosphate hydrolases"/>
    <property type="match status" value="1"/>
</dbReference>
<keyword evidence="2" id="KW-0238">DNA-binding</keyword>
<dbReference type="Pfam" id="PF25873">
    <property type="entry name" value="WHD_MalT"/>
    <property type="match status" value="1"/>
</dbReference>
<feature type="domain" description="HTH luxR-type" evidence="4">
    <location>
        <begin position="777"/>
        <end position="836"/>
    </location>
</feature>
<reference evidence="6" key="1">
    <citation type="submission" date="2017-11" db="EMBL/GenBank/DDBJ databases">
        <authorList>
            <person name="Kuznetsova I."/>
            <person name="Sazanova A."/>
            <person name="Chirak E."/>
            <person name="Safronova V."/>
            <person name="Willems A."/>
        </authorList>
    </citation>
    <scope>NUCLEOTIDE SEQUENCE [LARGE SCALE GENOMIC DNA]</scope>
    <source>
        <strain evidence="6">PEPV15</strain>
    </source>
</reference>
<dbReference type="PROSITE" id="PS50043">
    <property type="entry name" value="HTH_LUXR_2"/>
    <property type="match status" value="1"/>
</dbReference>
<evidence type="ECO:0000256" key="2">
    <source>
        <dbReference type="ARBA" id="ARBA00023125"/>
    </source>
</evidence>
<dbReference type="SUPFAM" id="SSF46894">
    <property type="entry name" value="C-terminal effector domain of the bipartite response regulators"/>
    <property type="match status" value="1"/>
</dbReference>
<dbReference type="PANTHER" id="PTHR44688:SF16">
    <property type="entry name" value="DNA-BINDING TRANSCRIPTIONAL ACTIVATOR DEVR_DOSR"/>
    <property type="match status" value="1"/>
</dbReference>
<dbReference type="Proteomes" id="UP000241158">
    <property type="component" value="Unassembled WGS sequence"/>
</dbReference>
<dbReference type="PROSITE" id="PS00622">
    <property type="entry name" value="HTH_LUXR_1"/>
    <property type="match status" value="1"/>
</dbReference>
<dbReference type="SUPFAM" id="SSF48452">
    <property type="entry name" value="TPR-like"/>
    <property type="match status" value="1"/>
</dbReference>
<dbReference type="InterPro" id="IPR059106">
    <property type="entry name" value="WHD_MalT"/>
</dbReference>
<dbReference type="GO" id="GO:0003677">
    <property type="term" value="F:DNA binding"/>
    <property type="evidence" value="ECO:0007669"/>
    <property type="project" value="UniProtKB-KW"/>
</dbReference>
<comment type="caution">
    <text evidence="5">The sequence shown here is derived from an EMBL/GenBank/DDBJ whole genome shotgun (WGS) entry which is preliminary data.</text>
</comment>
<evidence type="ECO:0000313" key="6">
    <source>
        <dbReference type="Proteomes" id="UP000241158"/>
    </source>
</evidence>
<dbReference type="Gene3D" id="1.25.40.10">
    <property type="entry name" value="Tetratricopeptide repeat domain"/>
    <property type="match status" value="1"/>
</dbReference>
<dbReference type="EMBL" id="PGGN01000003">
    <property type="protein sequence ID" value="PSH56798.1"/>
    <property type="molecule type" value="Genomic_DNA"/>
</dbReference>
<evidence type="ECO:0000313" key="5">
    <source>
        <dbReference type="EMBL" id="PSH56798.1"/>
    </source>
</evidence>
<dbReference type="AlphaFoldDB" id="A0A2P7ARF6"/>
<evidence type="ECO:0000256" key="3">
    <source>
        <dbReference type="ARBA" id="ARBA00023163"/>
    </source>
</evidence>
<dbReference type="InterPro" id="IPR016032">
    <property type="entry name" value="Sig_transdc_resp-reg_C-effctor"/>
</dbReference>
<sequence length="836" mass="93111">MSDLLQQHRLCLVHAPAGSGKTTLLAQWYESLVAAGSKTVWYSAREADRDPLFFADALNFAVEASFIQFGAPAKSRDESNGLARLVATTARYAAMAPLAVFVDDYHFVEGGDGGETISSILAARIPNLTIVLASRIRPSIPIGRLRVSGEILEVPVGELFFDESETEAFFQASPGVSMTSEESRQMHGYTEGWAAGLRLASLVLGRVPGAFSNTPPTGSHRAFVEYFLEEVILGLPEKVCSFLTLTSILDALSAGLCDAVTRRNDSTEILSFLEEAQLFVVALPGAQQWYKYHHLFQEFLQTRLHSETGIDLTDLHSRAARWFIESGSPMDAVRHAFLARRPEWAAEMIESYCLFDYLSHGRFEVFSRWMQQLPRDAREERPLLLFLQVWRSINMRRFLQAEQTLRTIEALAADKASRMSLIARETGLDIDGRLHLMRALIGAYGGDLTSGLSHIDALDGHELDQFAFGQVDLDSIHSYLALQAGALELAERLTWRAKGIYDEMAVHWGGLHSRSIAAMCYIARGHMREAESVAEDALRIARSNFGEHSYMVALPSVLLGVVAFDRGEFDKAEQLWLRATPSEHTTDVSGLCERVLTATIGLARVYDATGRSDEATNVLVRASRRAYETDDFRFEFQLAVERASRAFRLGNTVEGLREWERLTLHLPEARRRYPPQAWQIWDAYDVVEARALIETGQRALALEKLRAVEATAAQQGRTLSALQVARLVTRLGGGSSSVLALQHPDLGNTLDIYLDIPQASLPPRADRRLASSADLFANTLTQREEEVLELLRWGLSNSEIANRLNININTVKSHTKNLFSKLGVKNRTQAVLRTMS</sequence>
<dbReference type="PRINTS" id="PR00038">
    <property type="entry name" value="HTHLUXR"/>
</dbReference>
<dbReference type="Pfam" id="PF00196">
    <property type="entry name" value="GerE"/>
    <property type="match status" value="1"/>
</dbReference>
<dbReference type="SMART" id="SM00421">
    <property type="entry name" value="HTH_LUXR"/>
    <property type="match status" value="1"/>
</dbReference>
<dbReference type="InterPro" id="IPR027417">
    <property type="entry name" value="P-loop_NTPase"/>
</dbReference>
<dbReference type="InterPro" id="IPR000792">
    <property type="entry name" value="Tscrpt_reg_LuxR_C"/>
</dbReference>
<dbReference type="GO" id="GO:0006355">
    <property type="term" value="P:regulation of DNA-templated transcription"/>
    <property type="evidence" value="ECO:0007669"/>
    <property type="project" value="InterPro"/>
</dbReference>
<keyword evidence="3" id="KW-0804">Transcription</keyword>
<accession>A0A2P7ARF6</accession>
<dbReference type="InterPro" id="IPR036388">
    <property type="entry name" value="WH-like_DNA-bd_sf"/>
</dbReference>
<organism evidence="5 6">
    <name type="scientific">Phyllobacterium endophyticum</name>
    <dbReference type="NCBI Taxonomy" id="1149773"/>
    <lineage>
        <taxon>Bacteria</taxon>
        <taxon>Pseudomonadati</taxon>
        <taxon>Pseudomonadota</taxon>
        <taxon>Alphaproteobacteria</taxon>
        <taxon>Hyphomicrobiales</taxon>
        <taxon>Phyllobacteriaceae</taxon>
        <taxon>Phyllobacterium</taxon>
    </lineage>
</organism>
<dbReference type="CDD" id="cd06170">
    <property type="entry name" value="LuxR_C_like"/>
    <property type="match status" value="1"/>
</dbReference>
<dbReference type="PANTHER" id="PTHR44688">
    <property type="entry name" value="DNA-BINDING TRANSCRIPTIONAL ACTIVATOR DEVR_DOSR"/>
    <property type="match status" value="1"/>
</dbReference>
<evidence type="ECO:0000256" key="1">
    <source>
        <dbReference type="ARBA" id="ARBA00023015"/>
    </source>
</evidence>
<evidence type="ECO:0000259" key="4">
    <source>
        <dbReference type="PROSITE" id="PS50043"/>
    </source>
</evidence>
<proteinExistence type="predicted"/>